<dbReference type="GO" id="GO:0019901">
    <property type="term" value="F:protein kinase binding"/>
    <property type="evidence" value="ECO:0007669"/>
    <property type="project" value="TreeGrafter"/>
</dbReference>
<evidence type="ECO:0000256" key="2">
    <source>
        <dbReference type="ARBA" id="ARBA00022553"/>
    </source>
</evidence>
<proteinExistence type="predicted"/>
<dbReference type="Gene3D" id="3.90.190.10">
    <property type="entry name" value="Protein tyrosine phosphatase superfamily"/>
    <property type="match status" value="1"/>
</dbReference>
<keyword evidence="8" id="KW-0472">Membrane</keyword>
<protein>
    <recommendedName>
        <fullName evidence="1">protein-tyrosine-phosphatase</fullName>
        <ecNumber evidence="1">3.1.3.48</ecNumber>
    </recommendedName>
</protein>
<evidence type="ECO:0000256" key="1">
    <source>
        <dbReference type="ARBA" id="ARBA00013064"/>
    </source>
</evidence>
<feature type="binding site" evidence="6">
    <location>
        <position position="1672"/>
    </location>
    <ligand>
        <name>substrate</name>
    </ligand>
</feature>
<feature type="domain" description="Tyrosine specific protein phosphatases" evidence="10">
    <location>
        <begin position="1716"/>
        <end position="1811"/>
    </location>
</feature>
<feature type="binding site" evidence="6">
    <location>
        <position position="1805"/>
    </location>
    <ligand>
        <name>substrate</name>
    </ligand>
</feature>
<dbReference type="PANTHER" id="PTHR46198">
    <property type="entry name" value="PROTEIN-TYROSINE-PHOSPHATASE"/>
    <property type="match status" value="1"/>
</dbReference>
<evidence type="ECO:0000256" key="5">
    <source>
        <dbReference type="PIRSR" id="PIRSR608356-50"/>
    </source>
</evidence>
<dbReference type="InterPro" id="IPR008356">
    <property type="entry name" value="Tyr_Pase_KIM-con"/>
</dbReference>
<dbReference type="FunCoup" id="A0A6I8TQZ0">
    <property type="interactions" value="272"/>
</dbReference>
<feature type="transmembrane region" description="Helical" evidence="8">
    <location>
        <begin position="112"/>
        <end position="137"/>
    </location>
</feature>
<dbReference type="GO" id="GO:0009653">
    <property type="term" value="P:anatomical structure morphogenesis"/>
    <property type="evidence" value="ECO:0007669"/>
    <property type="project" value="UniProtKB-ARBA"/>
</dbReference>
<evidence type="ECO:0000256" key="4">
    <source>
        <dbReference type="ARBA" id="ARBA00022912"/>
    </source>
</evidence>
<feature type="region of interest" description="Disordered" evidence="7">
    <location>
        <begin position="767"/>
        <end position="881"/>
    </location>
</feature>
<dbReference type="GO" id="GO:0030054">
    <property type="term" value="C:cell junction"/>
    <property type="evidence" value="ECO:0007669"/>
    <property type="project" value="TreeGrafter"/>
</dbReference>
<evidence type="ECO:0000256" key="6">
    <source>
        <dbReference type="PIRSR" id="PIRSR608356-51"/>
    </source>
</evidence>
<dbReference type="InterPro" id="IPR003595">
    <property type="entry name" value="Tyr_Pase_cat"/>
</dbReference>
<evidence type="ECO:0000313" key="11">
    <source>
        <dbReference type="EnsemblMetazoa" id="AAEL018217-PB"/>
    </source>
</evidence>
<evidence type="ECO:0000313" key="12">
    <source>
        <dbReference type="Proteomes" id="UP000008820"/>
    </source>
</evidence>
<keyword evidence="4" id="KW-0904">Protein phosphatase</keyword>
<feature type="compositionally biased region" description="Basic and acidic residues" evidence="7">
    <location>
        <begin position="1747"/>
        <end position="1758"/>
    </location>
</feature>
<dbReference type="PANTHER" id="PTHR46198:SF4">
    <property type="entry name" value="PROTEIN-TYROSINE-PHOSPHATASE"/>
    <property type="match status" value="1"/>
</dbReference>
<dbReference type="SMART" id="SM00404">
    <property type="entry name" value="PTPc_motif"/>
    <property type="match status" value="1"/>
</dbReference>
<evidence type="ECO:0000256" key="3">
    <source>
        <dbReference type="ARBA" id="ARBA00022801"/>
    </source>
</evidence>
<evidence type="ECO:0000259" key="9">
    <source>
        <dbReference type="PROSITE" id="PS50055"/>
    </source>
</evidence>
<feature type="compositionally biased region" description="Polar residues" evidence="7">
    <location>
        <begin position="60"/>
        <end position="84"/>
    </location>
</feature>
<dbReference type="Pfam" id="PF00102">
    <property type="entry name" value="Y_phosphatase"/>
    <property type="match status" value="3"/>
</dbReference>
<dbReference type="OrthoDB" id="125363at2759"/>
<dbReference type="GO" id="GO:0004725">
    <property type="term" value="F:protein tyrosine phosphatase activity"/>
    <property type="evidence" value="ECO:0007669"/>
    <property type="project" value="UniProtKB-EC"/>
</dbReference>
<dbReference type="SUPFAM" id="SSF52799">
    <property type="entry name" value="(Phosphotyrosine protein) phosphatases II"/>
    <property type="match status" value="1"/>
</dbReference>
<dbReference type="GO" id="GO:0005886">
    <property type="term" value="C:plasma membrane"/>
    <property type="evidence" value="ECO:0007669"/>
    <property type="project" value="TreeGrafter"/>
</dbReference>
<evidence type="ECO:0000256" key="8">
    <source>
        <dbReference type="SAM" id="Phobius"/>
    </source>
</evidence>
<feature type="binding site" evidence="6">
    <location>
        <begin position="1719"/>
        <end position="1725"/>
    </location>
    <ligand>
        <name>substrate</name>
    </ligand>
</feature>
<dbReference type="GO" id="GO:0048666">
    <property type="term" value="P:neuron development"/>
    <property type="evidence" value="ECO:0007669"/>
    <property type="project" value="UniProtKB-ARBA"/>
</dbReference>
<dbReference type="PROSITE" id="PS50056">
    <property type="entry name" value="TYR_PHOSPHATASE_2"/>
    <property type="match status" value="1"/>
</dbReference>
<dbReference type="SMART" id="SM00194">
    <property type="entry name" value="PTPc"/>
    <property type="match status" value="1"/>
</dbReference>
<feature type="compositionally biased region" description="Low complexity" evidence="7">
    <location>
        <begin position="790"/>
        <end position="801"/>
    </location>
</feature>
<dbReference type="InterPro" id="IPR000387">
    <property type="entry name" value="Tyr_Pase_dom"/>
</dbReference>
<feature type="active site" description="Phosphocysteine intermediate" evidence="5">
    <location>
        <position position="1719"/>
    </location>
</feature>
<keyword evidence="8" id="KW-0812">Transmembrane</keyword>
<name>A0A6I8TQZ0_AEDAE</name>
<dbReference type="InterPro" id="IPR016130">
    <property type="entry name" value="Tyr_Pase_AS"/>
</dbReference>
<evidence type="ECO:0000259" key="10">
    <source>
        <dbReference type="PROSITE" id="PS50056"/>
    </source>
</evidence>
<dbReference type="InParanoid" id="A0A6I8TQZ0"/>
<feature type="region of interest" description="Disordered" evidence="7">
    <location>
        <begin position="467"/>
        <end position="496"/>
    </location>
</feature>
<keyword evidence="3" id="KW-0378">Hydrolase</keyword>
<accession>A0A6I8TQZ0</accession>
<feature type="region of interest" description="Disordered" evidence="7">
    <location>
        <begin position="1743"/>
        <end position="1775"/>
    </location>
</feature>
<feature type="compositionally biased region" description="Polar residues" evidence="7">
    <location>
        <begin position="178"/>
        <end position="187"/>
    </location>
</feature>
<dbReference type="InterPro" id="IPR000242">
    <property type="entry name" value="PTP_cat"/>
</dbReference>
<keyword evidence="2" id="KW-0597">Phosphoprotein</keyword>
<dbReference type="Proteomes" id="UP000008820">
    <property type="component" value="Chromosome 2"/>
</dbReference>
<feature type="domain" description="Tyrosine-protein phosphatase" evidence="9">
    <location>
        <begin position="1466"/>
        <end position="1820"/>
    </location>
</feature>
<keyword evidence="8" id="KW-1133">Transmembrane helix</keyword>
<dbReference type="PROSITE" id="PS50055">
    <property type="entry name" value="TYR_PHOSPHATASE_PTP"/>
    <property type="match status" value="1"/>
</dbReference>
<dbReference type="PRINTS" id="PR00700">
    <property type="entry name" value="PRTYPHPHTASE"/>
</dbReference>
<sequence length="1826" mass="202097">MMDSRDVSNSNNNNNIFYSSSLATSKRMQDGLSLLSITVHKRGSNFGQQPNDVNNQNQQASSSFLQQDQHQHYSQPHTHQQSSSLYYYNSRPEAHDGVTLESVTVVGPWREVIFPIAILTVSLFGILAVGAILLLWLKNNLKSQEKDKVKTSKKLKVAKVNAKVLLKQTKMSEDEGSQIENINSTLSAKPESPRSKSLDVPEAENASFSSQVIFPTSESTQQDPTVSTIYKNITSENLSTISTPGNLKRVQAKTSLNNISQISTSPSAVPSSPPLRSVHRKFSFNQSSFYEQQQIPSSKAEKYSANNSKSNNDNLPYFGKLGSKDECLISKIAVLKGDVCCVQPPQLHHAAADLDELTVASPAPICSSPKMVYTQSTTSEALMAIPLTTKAQKLSDDKENYGKCSTAFETSRNGKAFRGQHSWIEGNENQPPSNRKVLTQSPIFFANEQNSPNVCYDSSSSPTLIPSLTPSSVSSSATSTATNTTPNANLNSASSNTGRFTFSPKVISELGYQSSPQSASNHAGSGNEAKISNTYFRFPDVDSFTPPISAQTTNLNVSGKPTTFKIPSLVTSWIPSLETPTKEALVISEQELMKSSTTENIEDKQCPGIDAVDDANITNIPSISMVTEDTHKDSSPSSTEDKIQQMVSSNRATRRARLKSISLDSDGARILEENFATSIPVEELVEIAANQSHHLVSGNQLQLPSLSQSQAQNENEECSYASYRKQRNIFNLTLNLNDKDESLMADDDYKFNEFYFEYYDYDDEEDEEYEMECGASGSSYSEKRKKQHSQLQTPKTPTLTQTRKKASSLDSDQSLSYMLPQSVRTQSAIDKSEHRVSSTRCAMNPSTATIRTSSLSVPTTPKRQPYRLPQQQSHGKYKQNRCMNDSTTSINNSPASERHLLCGFQQKLGSFEENADMYHSNVENDGKSTGIKAPYSNMSQQREQNLSVSNVNLKTLPEITPVCDFANKSNDQVMAEKPPIQTMNKSRSSILQRRGSNHSLTLNLDAATGGNGLSKGLSASNYSLGNLKGSHLSLASSSYNLQQQQNQHQNVHQSGGAPNVQTKKNLLQRRGSNTSLILNLQGSNSSLNRYNSHSSLNIQNQQNVRPAKKCLLERRNSNTSLTLINIQNRALSVSNCNLPGSICSLNSMATYQTQNEALMLEEEEIQMSVNNNQSSCCARAAAGGVSSESHLSPNCQQHGGRRKFLSSDSLHNITNSRAGCCCQQKETNMDAPHMCYHRGQMSNYGGSIDDMKQQPSSKNADCSCTENRGGKANDKLSITTNDMFKFKSTVTSTASTNNLTQFTSCDCCCCNCADALAGGVNTMSISNTNVRKITTKPLSPQTTSEDFKIYLANIQFLQNASNMLSVSYMKKLHHIFKKSYSNYDKSQDDNVLTGANNDVKLTTLSIVTNVSDEPGKSNDQPSIVEPISDDSLLLTDDEQKKMILNIHQEFWDLPTNYQEKPLVFGSQSKNRYKTILPNEHSRVILKAEPGAHLEPYINANFIKGSDYTNNSYIATQGPMANTIYEFWLMVQQNVEKTSPRKDGNYLHVEQKLIMLTDFVENNRQKCTVYFPQELNDSVVFCNVPNVNAQVVLDNRDSILADMQETIKTHQVKAIESSTDFNYFLITNIGICRKNGYTMRKLLVVYSYQDEAAKVEKRSFYTIYHYWFPDWPDHRSPEDIDVLLDMSLDILDNDCSKDFDLGPDGVGNDERICSLPIIHCSAGIGRTGCLLAIINGLSQMRSSSNAHKTADKPVEKNLESLESEPPEAQNAAQQPSCPLMSSNGQTCVDILGIVCNLRLQRGGMVQNSEQYELIHRALCLYMQKLSL</sequence>
<dbReference type="SMR" id="A0A6I8TQZ0"/>
<dbReference type="EC" id="3.1.3.48" evidence="1"/>
<reference evidence="11 12" key="1">
    <citation type="submission" date="2017-06" db="EMBL/GenBank/DDBJ databases">
        <title>Aedes aegypti genome working group (AGWG) sequencing and assembly.</title>
        <authorList>
            <consortium name="Aedes aegypti Genome Working Group (AGWG)"/>
            <person name="Matthews B.J."/>
        </authorList>
    </citation>
    <scope>NUCLEOTIDE SEQUENCE [LARGE SCALE GENOMIC DNA]</scope>
    <source>
        <strain evidence="11 12">LVP_AGWG</strain>
    </source>
</reference>
<dbReference type="GO" id="GO:0005829">
    <property type="term" value="C:cytosol"/>
    <property type="evidence" value="ECO:0007669"/>
    <property type="project" value="TreeGrafter"/>
</dbReference>
<feature type="region of interest" description="Disordered" evidence="7">
    <location>
        <begin position="175"/>
        <end position="201"/>
    </location>
</feature>
<feature type="compositionally biased region" description="Low complexity" evidence="7">
    <location>
        <begin position="48"/>
        <end position="59"/>
    </location>
</feature>
<dbReference type="EnsemblMetazoa" id="AAEL018217-RB">
    <property type="protein sequence ID" value="AAEL018217-PB"/>
    <property type="gene ID" value="AAEL018217"/>
</dbReference>
<organism evidence="11 12">
    <name type="scientific">Aedes aegypti</name>
    <name type="common">Yellowfever mosquito</name>
    <name type="synonym">Culex aegypti</name>
    <dbReference type="NCBI Taxonomy" id="7159"/>
    <lineage>
        <taxon>Eukaryota</taxon>
        <taxon>Metazoa</taxon>
        <taxon>Ecdysozoa</taxon>
        <taxon>Arthropoda</taxon>
        <taxon>Hexapoda</taxon>
        <taxon>Insecta</taxon>
        <taxon>Pterygota</taxon>
        <taxon>Neoptera</taxon>
        <taxon>Endopterygota</taxon>
        <taxon>Diptera</taxon>
        <taxon>Nematocera</taxon>
        <taxon>Culicoidea</taxon>
        <taxon>Culicidae</taxon>
        <taxon>Culicinae</taxon>
        <taxon>Aedini</taxon>
        <taxon>Aedes</taxon>
        <taxon>Stegomyia</taxon>
    </lineage>
</organism>
<feature type="region of interest" description="Disordered" evidence="7">
    <location>
        <begin position="45"/>
        <end position="84"/>
    </location>
</feature>
<reference evidence="11" key="2">
    <citation type="submission" date="2020-05" db="UniProtKB">
        <authorList>
            <consortium name="EnsemblMetazoa"/>
        </authorList>
    </citation>
    <scope>IDENTIFICATION</scope>
    <source>
        <strain evidence="11">LVP_AGWG</strain>
    </source>
</reference>
<dbReference type="PROSITE" id="PS00383">
    <property type="entry name" value="TYR_PHOSPHATASE_1"/>
    <property type="match status" value="1"/>
</dbReference>
<gene>
    <name evidence="11" type="primary">5574833</name>
</gene>
<feature type="compositionally biased region" description="Polar residues" evidence="7">
    <location>
        <begin position="838"/>
        <end position="862"/>
    </location>
</feature>
<dbReference type="InterPro" id="IPR029021">
    <property type="entry name" value="Prot-tyrosine_phosphatase-like"/>
</dbReference>
<keyword evidence="12" id="KW-1185">Reference proteome</keyword>
<evidence type="ECO:0000256" key="7">
    <source>
        <dbReference type="SAM" id="MobiDB-lite"/>
    </source>
</evidence>
<dbReference type="GO" id="GO:0007165">
    <property type="term" value="P:signal transduction"/>
    <property type="evidence" value="ECO:0007669"/>
    <property type="project" value="TreeGrafter"/>
</dbReference>